<name>A0A1E5RNR5_9ASCO</name>
<dbReference type="GO" id="GO:0005829">
    <property type="term" value="C:cytosol"/>
    <property type="evidence" value="ECO:0007669"/>
    <property type="project" value="TreeGrafter"/>
</dbReference>
<dbReference type="EMBL" id="LPNM01000005">
    <property type="protein sequence ID" value="OEJ88323.1"/>
    <property type="molecule type" value="Genomic_DNA"/>
</dbReference>
<dbReference type="GO" id="GO:0000287">
    <property type="term" value="F:magnesium ion binding"/>
    <property type="evidence" value="ECO:0007669"/>
    <property type="project" value="InterPro"/>
</dbReference>
<keyword evidence="2 4" id="KW-0808">Transferase</keyword>
<dbReference type="EC" id="2.7.8.7" evidence="1"/>
<dbReference type="Proteomes" id="UP000095728">
    <property type="component" value="Unassembled WGS sequence"/>
</dbReference>
<evidence type="ECO:0000313" key="4">
    <source>
        <dbReference type="EMBL" id="OEJ88323.1"/>
    </source>
</evidence>
<dbReference type="Pfam" id="PF01648">
    <property type="entry name" value="ACPS"/>
    <property type="match status" value="1"/>
</dbReference>
<dbReference type="GO" id="GO:0008897">
    <property type="term" value="F:holo-[acyl-carrier-protein] synthase activity"/>
    <property type="evidence" value="ECO:0007669"/>
    <property type="project" value="UniProtKB-EC"/>
</dbReference>
<dbReference type="Gene3D" id="3.90.470.20">
    <property type="entry name" value="4'-phosphopantetheinyl transferase domain"/>
    <property type="match status" value="2"/>
</dbReference>
<dbReference type="InParanoid" id="A0A1E5RNR5"/>
<dbReference type="PANTHER" id="PTHR12215:SF10">
    <property type="entry name" value="L-AMINOADIPATE-SEMIALDEHYDE DEHYDROGENASE-PHOSPHOPANTETHEINYL TRANSFERASE"/>
    <property type="match status" value="1"/>
</dbReference>
<evidence type="ECO:0000256" key="2">
    <source>
        <dbReference type="ARBA" id="ARBA00022679"/>
    </source>
</evidence>
<dbReference type="InterPro" id="IPR050559">
    <property type="entry name" value="P-Pant_transferase_sf"/>
</dbReference>
<dbReference type="InterPro" id="IPR037143">
    <property type="entry name" value="4-PPantetheinyl_Trfase_dom_sf"/>
</dbReference>
<proteinExistence type="predicted"/>
<protein>
    <recommendedName>
        <fullName evidence="1">holo-[acyl-carrier-protein] synthase</fullName>
        <ecNumber evidence="1">2.7.8.7</ecNumber>
    </recommendedName>
</protein>
<dbReference type="SUPFAM" id="SSF56214">
    <property type="entry name" value="4'-phosphopantetheinyl transferase"/>
    <property type="match status" value="2"/>
</dbReference>
<accession>A0A1E5RNR5</accession>
<dbReference type="AlphaFoldDB" id="A0A1E5RNR5"/>
<evidence type="ECO:0000256" key="1">
    <source>
        <dbReference type="ARBA" id="ARBA00013172"/>
    </source>
</evidence>
<organism evidence="4 5">
    <name type="scientific">Hanseniaspora osmophila</name>
    <dbReference type="NCBI Taxonomy" id="56408"/>
    <lineage>
        <taxon>Eukaryota</taxon>
        <taxon>Fungi</taxon>
        <taxon>Dikarya</taxon>
        <taxon>Ascomycota</taxon>
        <taxon>Saccharomycotina</taxon>
        <taxon>Saccharomycetes</taxon>
        <taxon>Saccharomycodales</taxon>
        <taxon>Saccharomycodaceae</taxon>
        <taxon>Hanseniaspora</taxon>
    </lineage>
</organism>
<dbReference type="OrthoDB" id="3972076at2759"/>
<feature type="domain" description="4'-phosphopantetheinyl transferase" evidence="3">
    <location>
        <begin position="128"/>
        <end position="197"/>
    </location>
</feature>
<dbReference type="GO" id="GO:0019878">
    <property type="term" value="P:lysine biosynthetic process via aminoadipic acid"/>
    <property type="evidence" value="ECO:0007669"/>
    <property type="project" value="TreeGrafter"/>
</dbReference>
<dbReference type="STRING" id="56408.A0A1E5RNR5"/>
<sequence>MVGKTEVIDQLYENHAVVVTVQAQKYINKLQNDTFFFEECLRLLPLNNAVLKKRYFEDQVTTLINRLLQLWGSRCAVGNDDLRNKIKFSKGQYGKPVLTDHHPQVTFSMTNGKLITSMFITRDIFQDVGIDIASVDDHTGDRFDIFHDILAPKEINSLQNPQFSAVEKRKLFARIWSIKESYTKFTGQGLNCDLQKIFLPDISPTETVIIRTSTVGTESNKMTFVSRWIDFGNVLTVCYPFGSTINSHALSFISVDLLDVIHDLQQSE</sequence>
<dbReference type="PANTHER" id="PTHR12215">
    <property type="entry name" value="PHOSPHOPANTETHEINE TRANSFERASE"/>
    <property type="match status" value="1"/>
</dbReference>
<dbReference type="FunCoup" id="A0A1E5RNR5">
    <property type="interactions" value="35"/>
</dbReference>
<reference evidence="5" key="1">
    <citation type="journal article" date="2016" name="Genome Announc.">
        <title>Genome sequences of three species of Hanseniaspora isolated from spontaneous wine fermentations.</title>
        <authorList>
            <person name="Sternes P.R."/>
            <person name="Lee D."/>
            <person name="Kutyna D.R."/>
            <person name="Borneman A.R."/>
        </authorList>
    </citation>
    <scope>NUCLEOTIDE SEQUENCE [LARGE SCALE GENOMIC DNA]</scope>
    <source>
        <strain evidence="5">AWRI3579</strain>
    </source>
</reference>
<gene>
    <name evidence="4" type="ORF">AWRI3579_g882</name>
</gene>
<evidence type="ECO:0000313" key="5">
    <source>
        <dbReference type="Proteomes" id="UP000095728"/>
    </source>
</evidence>
<dbReference type="InterPro" id="IPR008278">
    <property type="entry name" value="4-PPantetheinyl_Trfase_dom"/>
</dbReference>
<keyword evidence="5" id="KW-1185">Reference proteome</keyword>
<comment type="caution">
    <text evidence="4">The sequence shown here is derived from an EMBL/GenBank/DDBJ whole genome shotgun (WGS) entry which is preliminary data.</text>
</comment>
<evidence type="ECO:0000259" key="3">
    <source>
        <dbReference type="Pfam" id="PF01648"/>
    </source>
</evidence>